<dbReference type="PANTHER" id="PTHR31595:SF57">
    <property type="entry name" value="OS04G0481900 PROTEIN"/>
    <property type="match status" value="1"/>
</dbReference>
<proteinExistence type="inferred from homology"/>
<evidence type="ECO:0000256" key="2">
    <source>
        <dbReference type="ARBA" id="ARBA00005179"/>
    </source>
</evidence>
<dbReference type="GO" id="GO:0008374">
    <property type="term" value="F:O-acyltransferase activity"/>
    <property type="evidence" value="ECO:0007669"/>
    <property type="project" value="InterPro"/>
</dbReference>
<feature type="domain" description="Wax synthase" evidence="10">
    <location>
        <begin position="413"/>
        <end position="457"/>
    </location>
</feature>
<keyword evidence="5 9" id="KW-0812">Transmembrane</keyword>
<evidence type="ECO:0000256" key="3">
    <source>
        <dbReference type="ARBA" id="ARBA00007282"/>
    </source>
</evidence>
<feature type="transmembrane region" description="Helical" evidence="9">
    <location>
        <begin position="36"/>
        <end position="57"/>
    </location>
</feature>
<dbReference type="PANTHER" id="PTHR31595">
    <property type="entry name" value="LONG-CHAIN-ALCOHOL O-FATTY-ACYLTRANSFERASE 3-RELATED"/>
    <property type="match status" value="1"/>
</dbReference>
<evidence type="ECO:0000313" key="11">
    <source>
        <dbReference type="EMBL" id="GFR51607.1"/>
    </source>
</evidence>
<evidence type="ECO:0000256" key="4">
    <source>
        <dbReference type="ARBA" id="ARBA00022679"/>
    </source>
</evidence>
<name>A0AAD3HSU6_9CHLO</name>
<feature type="transmembrane region" description="Helical" evidence="9">
    <location>
        <begin position="69"/>
        <end position="88"/>
    </location>
</feature>
<feature type="region of interest" description="Disordered" evidence="8">
    <location>
        <begin position="149"/>
        <end position="208"/>
    </location>
</feature>
<evidence type="ECO:0000313" key="12">
    <source>
        <dbReference type="Proteomes" id="UP001054857"/>
    </source>
</evidence>
<gene>
    <name evidence="11" type="ORF">Agub_g14031</name>
</gene>
<feature type="compositionally biased region" description="Low complexity" evidence="8">
    <location>
        <begin position="560"/>
        <end position="573"/>
    </location>
</feature>
<evidence type="ECO:0000256" key="7">
    <source>
        <dbReference type="ARBA" id="ARBA00023136"/>
    </source>
</evidence>
<sequence>MMNTSVFQRTWMQFTRLDAEPGPTDWHGRSILDYPLLLTVRCFATGIAIFLAHWSAYVRFVHSVRSTTLRCLLAAASTISYLLCVLYLHPWQPYWIRELSVMLAQLFAWKIADLVLLRREEPLSYGFWGFILYDVLVLRPKALVLPYGSSDNSSCKGQEQLKHGSENESMVGAEATADQLEKKKQRLSKNGSVPATKPNADIASSAGNCTASSGSGGLGLKHRWRAVQAGAPSAVRTSAGSGDPHAEGGYRNSKGDTSCVNSSSRSNACTNGTGAAPAASRVAVPIVADGSSAAAVASPTCHRACGLGSTGTTAAGKVAVARSLLLRLRLAVVVCWRPLVDMFVSYNACEAANAYLMHRPAEDVLAAPLLVQAWLSCCFAAALYFHLSYFFYSMELLWLAGFALAGGLRAERWEPLFRSPHLSESPVDFWNNRWHQAFRWWWTRLVFQPLRAALKRGLDRLEDAPGSGNRHASLWPKQAACWLARRNRRLILAGLPTLAVFGFSAAFHESLLWINFGRPTGEQALFFLFHGLLVIAQRGLEAVRAPAAASTGTRHVSKQPSRAAARSKPSRSKPAAPKMLLFRATAVAARVLRVVLFMGLMSFTSVIFFRPWFRSSYHRELRVLLYGPTGWAVRVWVLGLPAESVRLLW</sequence>
<feature type="transmembrane region" description="Helical" evidence="9">
    <location>
        <begin position="490"/>
        <end position="508"/>
    </location>
</feature>
<feature type="transmembrane region" description="Helical" evidence="9">
    <location>
        <begin position="587"/>
        <end position="609"/>
    </location>
</feature>
<dbReference type="AlphaFoldDB" id="A0AAD3HSU6"/>
<dbReference type="Pfam" id="PF13813">
    <property type="entry name" value="MBOAT_2"/>
    <property type="match status" value="1"/>
</dbReference>
<protein>
    <recommendedName>
        <fullName evidence="10">Wax synthase domain-containing protein</fullName>
    </recommendedName>
</protein>
<dbReference type="InterPro" id="IPR032805">
    <property type="entry name" value="Wax_synthase_dom"/>
</dbReference>
<feature type="region of interest" description="Disordered" evidence="8">
    <location>
        <begin position="551"/>
        <end position="573"/>
    </location>
</feature>
<keyword evidence="4" id="KW-0808">Transferase</keyword>
<comment type="similarity">
    <text evidence="3">Belongs to the wax synthase family.</text>
</comment>
<accession>A0AAD3HSU6</accession>
<keyword evidence="12" id="KW-1185">Reference proteome</keyword>
<comment type="subcellular location">
    <subcellularLocation>
        <location evidence="1">Membrane</location>
        <topology evidence="1">Multi-pass membrane protein</topology>
    </subcellularLocation>
</comment>
<feature type="transmembrane region" description="Helical" evidence="9">
    <location>
        <begin position="364"/>
        <end position="383"/>
    </location>
</feature>
<dbReference type="InterPro" id="IPR044851">
    <property type="entry name" value="Wax_synthase"/>
</dbReference>
<feature type="region of interest" description="Disordered" evidence="8">
    <location>
        <begin position="229"/>
        <end position="263"/>
    </location>
</feature>
<comment type="caution">
    <text evidence="11">The sequence shown here is derived from an EMBL/GenBank/DDBJ whole genome shotgun (WGS) entry which is preliminary data.</text>
</comment>
<evidence type="ECO:0000256" key="1">
    <source>
        <dbReference type="ARBA" id="ARBA00004141"/>
    </source>
</evidence>
<dbReference type="GO" id="GO:0016020">
    <property type="term" value="C:membrane"/>
    <property type="evidence" value="ECO:0007669"/>
    <property type="project" value="UniProtKB-SubCell"/>
</dbReference>
<evidence type="ECO:0000256" key="5">
    <source>
        <dbReference type="ARBA" id="ARBA00022692"/>
    </source>
</evidence>
<evidence type="ECO:0000256" key="9">
    <source>
        <dbReference type="SAM" id="Phobius"/>
    </source>
</evidence>
<dbReference type="EMBL" id="BMAR01000052">
    <property type="protein sequence ID" value="GFR51607.1"/>
    <property type="molecule type" value="Genomic_DNA"/>
</dbReference>
<comment type="pathway">
    <text evidence="2">Secondary metabolite biosynthesis.</text>
</comment>
<keyword evidence="7 9" id="KW-0472">Membrane</keyword>
<evidence type="ECO:0000256" key="6">
    <source>
        <dbReference type="ARBA" id="ARBA00022989"/>
    </source>
</evidence>
<evidence type="ECO:0000256" key="8">
    <source>
        <dbReference type="SAM" id="MobiDB-lite"/>
    </source>
</evidence>
<dbReference type="Proteomes" id="UP001054857">
    <property type="component" value="Unassembled WGS sequence"/>
</dbReference>
<keyword evidence="6 9" id="KW-1133">Transmembrane helix</keyword>
<reference evidence="11 12" key="1">
    <citation type="journal article" date="2021" name="Sci. Rep.">
        <title>Genome sequencing of the multicellular alga Astrephomene provides insights into convergent evolution of germ-soma differentiation.</title>
        <authorList>
            <person name="Yamashita S."/>
            <person name="Yamamoto K."/>
            <person name="Matsuzaki R."/>
            <person name="Suzuki S."/>
            <person name="Yamaguchi H."/>
            <person name="Hirooka S."/>
            <person name="Minakuchi Y."/>
            <person name="Miyagishima S."/>
            <person name="Kawachi M."/>
            <person name="Toyoda A."/>
            <person name="Nozaki H."/>
        </authorList>
    </citation>
    <scope>NUCLEOTIDE SEQUENCE [LARGE SCALE GENOMIC DNA]</scope>
    <source>
        <strain evidence="11 12">NIES-4017</strain>
    </source>
</reference>
<organism evidence="11 12">
    <name type="scientific">Astrephomene gubernaculifera</name>
    <dbReference type="NCBI Taxonomy" id="47775"/>
    <lineage>
        <taxon>Eukaryota</taxon>
        <taxon>Viridiplantae</taxon>
        <taxon>Chlorophyta</taxon>
        <taxon>core chlorophytes</taxon>
        <taxon>Chlorophyceae</taxon>
        <taxon>CS clade</taxon>
        <taxon>Chlamydomonadales</taxon>
        <taxon>Astrephomenaceae</taxon>
        <taxon>Astrephomene</taxon>
    </lineage>
</organism>
<evidence type="ECO:0000259" key="10">
    <source>
        <dbReference type="Pfam" id="PF13813"/>
    </source>
</evidence>
<dbReference type="GO" id="GO:0006629">
    <property type="term" value="P:lipid metabolic process"/>
    <property type="evidence" value="ECO:0007669"/>
    <property type="project" value="InterPro"/>
</dbReference>